<evidence type="ECO:0000256" key="2">
    <source>
        <dbReference type="SAM" id="Phobius"/>
    </source>
</evidence>
<dbReference type="NCBIfam" id="TIGR00590">
    <property type="entry name" value="pcna"/>
    <property type="match status" value="1"/>
</dbReference>
<dbReference type="GO" id="GO:0003677">
    <property type="term" value="F:DNA binding"/>
    <property type="evidence" value="ECO:0007669"/>
    <property type="project" value="UniProtKB-KW"/>
</dbReference>
<dbReference type="InterPro" id="IPR000730">
    <property type="entry name" value="Pr_cel_nuc_antig"/>
</dbReference>
<protein>
    <submittedName>
        <fullName evidence="6">Proliferating cell nuclear antigen</fullName>
    </submittedName>
</protein>
<feature type="region of interest" description="Disordered" evidence="1">
    <location>
        <begin position="202"/>
        <end position="320"/>
    </location>
</feature>
<dbReference type="PANTHER" id="PTHR11352:SF0">
    <property type="entry name" value="PROLIFERATING CELL NUCLEAR ANTIGEN"/>
    <property type="match status" value="1"/>
</dbReference>
<dbReference type="Pfam" id="PF06068">
    <property type="entry name" value="TIP49"/>
    <property type="match status" value="1"/>
</dbReference>
<dbReference type="PRINTS" id="PR00339">
    <property type="entry name" value="PCNACYCLIN"/>
</dbReference>
<evidence type="ECO:0000313" key="7">
    <source>
        <dbReference type="Proteomes" id="UP000436088"/>
    </source>
</evidence>
<keyword evidence="2" id="KW-0812">Transmembrane</keyword>
<accession>A0A6A2XSE3</accession>
<dbReference type="GO" id="GO:0043626">
    <property type="term" value="C:PCNA complex"/>
    <property type="evidence" value="ECO:0007669"/>
    <property type="project" value="TreeGrafter"/>
</dbReference>
<feature type="compositionally biased region" description="Polar residues" evidence="1">
    <location>
        <begin position="294"/>
        <end position="320"/>
    </location>
</feature>
<reference evidence="6" key="1">
    <citation type="submission" date="2019-09" db="EMBL/GenBank/DDBJ databases">
        <title>Draft genome information of white flower Hibiscus syriacus.</title>
        <authorList>
            <person name="Kim Y.-M."/>
        </authorList>
    </citation>
    <scope>NUCLEOTIDE SEQUENCE [LARGE SCALE GENOMIC DNA]</scope>
    <source>
        <strain evidence="6">YM2019G1</strain>
    </source>
</reference>
<organism evidence="6 7">
    <name type="scientific">Hibiscus syriacus</name>
    <name type="common">Rose of Sharon</name>
    <dbReference type="NCBI Taxonomy" id="106335"/>
    <lineage>
        <taxon>Eukaryota</taxon>
        <taxon>Viridiplantae</taxon>
        <taxon>Streptophyta</taxon>
        <taxon>Embryophyta</taxon>
        <taxon>Tracheophyta</taxon>
        <taxon>Spermatophyta</taxon>
        <taxon>Magnoliopsida</taxon>
        <taxon>eudicotyledons</taxon>
        <taxon>Gunneridae</taxon>
        <taxon>Pentapetalae</taxon>
        <taxon>rosids</taxon>
        <taxon>malvids</taxon>
        <taxon>Malvales</taxon>
        <taxon>Malvaceae</taxon>
        <taxon>Malvoideae</taxon>
        <taxon>Hibiscus</taxon>
    </lineage>
</organism>
<dbReference type="InterPro" id="IPR013087">
    <property type="entry name" value="Znf_C2H2_type"/>
</dbReference>
<dbReference type="Proteomes" id="UP000436088">
    <property type="component" value="Unassembled WGS sequence"/>
</dbReference>
<evidence type="ECO:0000256" key="1">
    <source>
        <dbReference type="SAM" id="MobiDB-lite"/>
    </source>
</evidence>
<dbReference type="Gene3D" id="3.10.150.10">
    <property type="entry name" value="DNA Polymerase III, subunit A, domain 2"/>
    <property type="match status" value="1"/>
</dbReference>
<dbReference type="InterPro" id="IPR010339">
    <property type="entry name" value="TIP49_P-loop"/>
</dbReference>
<dbReference type="Gene3D" id="3.30.160.60">
    <property type="entry name" value="Classic Zinc Finger"/>
    <property type="match status" value="1"/>
</dbReference>
<dbReference type="GO" id="GO:0006272">
    <property type="term" value="P:leading strand elongation"/>
    <property type="evidence" value="ECO:0007669"/>
    <property type="project" value="TreeGrafter"/>
</dbReference>
<dbReference type="AlphaFoldDB" id="A0A6A2XSE3"/>
<comment type="caution">
    <text evidence="6">The sequence shown here is derived from an EMBL/GenBank/DDBJ whole genome shotgun (WGS) entry which is preliminary data.</text>
</comment>
<keyword evidence="2" id="KW-0472">Membrane</keyword>
<dbReference type="Pfam" id="PF03134">
    <property type="entry name" value="TB2_DP1_HVA22"/>
    <property type="match status" value="1"/>
</dbReference>
<dbReference type="CDD" id="cd00577">
    <property type="entry name" value="PCNA"/>
    <property type="match status" value="1"/>
</dbReference>
<dbReference type="GO" id="GO:0005524">
    <property type="term" value="F:ATP binding"/>
    <property type="evidence" value="ECO:0007669"/>
    <property type="project" value="InterPro"/>
</dbReference>
<dbReference type="Gene3D" id="3.40.50.300">
    <property type="entry name" value="P-loop containing nucleotide triphosphate hydrolases"/>
    <property type="match status" value="1"/>
</dbReference>
<evidence type="ECO:0000313" key="6">
    <source>
        <dbReference type="EMBL" id="KAE8672790.1"/>
    </source>
</evidence>
<keyword evidence="7" id="KW-1185">Reference proteome</keyword>
<dbReference type="EMBL" id="VEPZ02001441">
    <property type="protein sequence ID" value="KAE8672790.1"/>
    <property type="molecule type" value="Genomic_DNA"/>
</dbReference>
<dbReference type="InterPro" id="IPR046938">
    <property type="entry name" value="DNA_clamp_sf"/>
</dbReference>
<feature type="domain" description="TIP49 P-loop" evidence="4">
    <location>
        <begin position="360"/>
        <end position="440"/>
    </location>
</feature>
<dbReference type="Pfam" id="PF12874">
    <property type="entry name" value="zf-met"/>
    <property type="match status" value="1"/>
</dbReference>
<feature type="compositionally biased region" description="Low complexity" evidence="1">
    <location>
        <begin position="260"/>
        <end position="269"/>
    </location>
</feature>
<evidence type="ECO:0000259" key="4">
    <source>
        <dbReference type="Pfam" id="PF06068"/>
    </source>
</evidence>
<sequence>MMDFQALVKFALISFDSLAWPLFALGYPLRASVQAIEANSNPETKRVVTYWIIFSLICLFEHAFIGILRWLPFWPKLQEFFLNYDFLGEEAHECVQAHGSPEAKEPKGTEPSILQKDIKPVQATEKGEVAPVNPIQATGPDAVKAVNDAMTLPETSGEVGFELTEIPSDKQVQKEWTCAMCRVKVTSERILNIHLQGRKHMNASERLTNAKNQPCKGNVGSGSAVEPRKHGSISNIQGSQKKQKPPKGQVSAASSVAPMNSDPPSNNPSTCDRAVNPKPDTGECNLPKEESEKSLPTTNMTGNQVKSSANVEGLQQTGTPERTIRHHDYNFCDVDIASFVFCNTQHGIFRQSPGNFGFTLLNCQPGTGKTAIAMGITKFLGLETPFSVLYGSEIFSLEMSKTEALMQAFRKSIGVRVKEEIEVIEGEVFEIQIDGEKMIEALGKEKVQSGDVNFDCSATGFSLQAMGSSQVALVALLLISEGFEHYRCDRNLSMGTVTFMFENPKQDKIAVFELKLIDIDGEHLGIPDVEYQAIVRMPSSEFARVCKDLASLGDTVVISVTKEGVKFSTAGDIGTTNIVLRQNTSVDKPEEATIIEINNPVLLTFALRYMNSFTKATLLSNTMSISLSLELPVVVEYKIAEMGYIRTKECIALPIQVERKEASTLPIQVERRKASALPIQVERREASALPIQVERKEASALPIQVERKDVSHFRFECSSFHQDG</sequence>
<dbReference type="PANTHER" id="PTHR11352">
    <property type="entry name" value="PROLIFERATING CELL NUCLEAR ANTIGEN"/>
    <property type="match status" value="1"/>
</dbReference>
<feature type="transmembrane region" description="Helical" evidence="2">
    <location>
        <begin position="48"/>
        <end position="71"/>
    </location>
</feature>
<feature type="domain" description="C2H2-type" evidence="5">
    <location>
        <begin position="176"/>
        <end position="200"/>
    </location>
</feature>
<dbReference type="GO" id="GO:0030337">
    <property type="term" value="F:DNA polymerase processivity factor activity"/>
    <property type="evidence" value="ECO:0007669"/>
    <property type="project" value="InterPro"/>
</dbReference>
<dbReference type="Pfam" id="PF02747">
    <property type="entry name" value="PCNA_C"/>
    <property type="match status" value="1"/>
</dbReference>
<dbReference type="Gene3D" id="3.70.10.10">
    <property type="match status" value="1"/>
</dbReference>
<name>A0A6A2XSE3_HIBSY</name>
<dbReference type="GO" id="GO:0019985">
    <property type="term" value="P:translesion synthesis"/>
    <property type="evidence" value="ECO:0007669"/>
    <property type="project" value="TreeGrafter"/>
</dbReference>
<dbReference type="InterPro" id="IPR027417">
    <property type="entry name" value="P-loop_NTPase"/>
</dbReference>
<evidence type="ECO:0000259" key="3">
    <source>
        <dbReference type="Pfam" id="PF02747"/>
    </source>
</evidence>
<feature type="domain" description="Proliferating cell nuclear antigen PCNA C-terminal" evidence="3">
    <location>
        <begin position="525"/>
        <end position="646"/>
    </location>
</feature>
<dbReference type="SUPFAM" id="SSF57667">
    <property type="entry name" value="beta-beta-alpha zinc fingers"/>
    <property type="match status" value="1"/>
</dbReference>
<dbReference type="InterPro" id="IPR004345">
    <property type="entry name" value="TB2_DP1_HVA22"/>
</dbReference>
<dbReference type="SUPFAM" id="SSF55979">
    <property type="entry name" value="DNA clamp"/>
    <property type="match status" value="2"/>
</dbReference>
<dbReference type="GO" id="GO:0006298">
    <property type="term" value="P:mismatch repair"/>
    <property type="evidence" value="ECO:0007669"/>
    <property type="project" value="TreeGrafter"/>
</dbReference>
<dbReference type="InterPro" id="IPR036236">
    <property type="entry name" value="Znf_C2H2_sf"/>
</dbReference>
<dbReference type="GO" id="GO:0006275">
    <property type="term" value="P:regulation of DNA replication"/>
    <property type="evidence" value="ECO:0007669"/>
    <property type="project" value="InterPro"/>
</dbReference>
<keyword evidence="2" id="KW-1133">Transmembrane helix</keyword>
<gene>
    <name evidence="6" type="ORF">F3Y22_tig00111834pilonHSYRG00140</name>
</gene>
<dbReference type="InterPro" id="IPR022649">
    <property type="entry name" value="Pr_cel_nuc_antig_C"/>
</dbReference>
<proteinExistence type="predicted"/>
<evidence type="ECO:0000259" key="5">
    <source>
        <dbReference type="Pfam" id="PF12874"/>
    </source>
</evidence>